<dbReference type="OMA" id="LEEFWAT"/>
<evidence type="ECO:0000313" key="2">
    <source>
        <dbReference type="EMBL" id="RKO25482.1"/>
    </source>
</evidence>
<proteinExistence type="predicted"/>
<protein>
    <submittedName>
        <fullName evidence="2">DUF3188 domain-containing protein</fullName>
    </submittedName>
</protein>
<feature type="transmembrane region" description="Helical" evidence="1">
    <location>
        <begin position="42"/>
        <end position="63"/>
    </location>
</feature>
<sequence length="78" mass="8183">MLNEFWATAPTRYKVLVFSAMGLIAVGIVLNLVGNTSGNQGLAIASLPLIGLGLVLHIAGMVVRGQAIRKTLRQGPGR</sequence>
<gene>
    <name evidence="2" type="ORF">D7Z96_06680</name>
</gene>
<comment type="caution">
    <text evidence="2">The sequence shown here is derived from an EMBL/GenBank/DDBJ whole genome shotgun (WGS) entry which is preliminary data.</text>
</comment>
<dbReference type="Proteomes" id="UP000273159">
    <property type="component" value="Unassembled WGS sequence"/>
</dbReference>
<evidence type="ECO:0000313" key="3">
    <source>
        <dbReference type="Proteomes" id="UP000273159"/>
    </source>
</evidence>
<dbReference type="RefSeq" id="WP_013601879.1">
    <property type="nucleotide sequence ID" value="NZ_RBNH01000004.1"/>
</dbReference>
<keyword evidence="1" id="KW-1133">Transmembrane helix</keyword>
<keyword evidence="1" id="KW-0472">Membrane</keyword>
<dbReference type="AlphaFoldDB" id="A0A3B0FUZ0"/>
<dbReference type="InterPro" id="IPR021524">
    <property type="entry name" value="DUF3188"/>
</dbReference>
<feature type="transmembrane region" description="Helical" evidence="1">
    <location>
        <begin position="12"/>
        <end position="30"/>
    </location>
</feature>
<accession>A0A3B0FUZ0</accession>
<dbReference type="Pfam" id="PF11384">
    <property type="entry name" value="DUF3188"/>
    <property type="match status" value="1"/>
</dbReference>
<reference evidence="3" key="2">
    <citation type="submission" date="2018-10" db="EMBL/GenBank/DDBJ databases">
        <authorList>
            <person name="Wang Y."/>
            <person name="Wang J."/>
            <person name="Yang X."/>
            <person name="Wang Z."/>
            <person name="Huang Y."/>
        </authorList>
    </citation>
    <scope>NUCLEOTIDE SEQUENCE [LARGE SCALE GENOMIC DNA]</scope>
    <source>
        <strain evidence="3">J015</strain>
    </source>
</reference>
<reference evidence="2 3" key="1">
    <citation type="submission" date="2018-10" db="EMBL/GenBank/DDBJ databases">
        <title>Genome-guide identification and characterization of bacteria that degrade polycyclic aromatic hydrocarbons and resist hexavalent chromium simultaneously.</title>
        <authorList>
            <person name="Feng H."/>
        </authorList>
    </citation>
    <scope>NUCLEOTIDE SEQUENCE [LARGE SCALE GENOMIC DNA]</scope>
    <source>
        <strain evidence="2 3">J015</strain>
    </source>
</reference>
<dbReference type="EMBL" id="RBNH01000004">
    <property type="protein sequence ID" value="RKO25482.1"/>
    <property type="molecule type" value="Genomic_DNA"/>
</dbReference>
<keyword evidence="1" id="KW-0812">Transmembrane</keyword>
<organism evidence="2 3">
    <name type="scientific">Pseudarthrobacter phenanthrenivorans</name>
    <name type="common">Arthrobacter phenanthrenivorans</name>
    <dbReference type="NCBI Taxonomy" id="361575"/>
    <lineage>
        <taxon>Bacteria</taxon>
        <taxon>Bacillati</taxon>
        <taxon>Actinomycetota</taxon>
        <taxon>Actinomycetes</taxon>
        <taxon>Micrococcales</taxon>
        <taxon>Micrococcaceae</taxon>
        <taxon>Pseudarthrobacter</taxon>
    </lineage>
</organism>
<evidence type="ECO:0000256" key="1">
    <source>
        <dbReference type="SAM" id="Phobius"/>
    </source>
</evidence>
<name>A0A3B0FUZ0_PSEPS</name>